<accession>A0AB37IDV0</accession>
<name>A0AB37IDV0_ENTHR</name>
<dbReference type="EMBL" id="LESJ01000006">
    <property type="protein sequence ID" value="RBT67497.1"/>
    <property type="molecule type" value="Genomic_DNA"/>
</dbReference>
<reference evidence="1 2" key="1">
    <citation type="submission" date="2015-06" db="EMBL/GenBank/DDBJ databases">
        <title>The Genome Sequence of Enterococcus hirae 88EA1.</title>
        <authorList>
            <consortium name="The Broad Institute Genomics Platform"/>
            <consortium name="The Broad Institute Genome Sequencing Center for Infectious Disease"/>
            <person name="Earl A.M."/>
            <person name="Van Tyne D."/>
            <person name="Lebreton F."/>
            <person name="Saavedra J.T."/>
            <person name="Gilmore M.S."/>
            <person name="Manson McGuire A."/>
            <person name="Clock S."/>
            <person name="Crupain M."/>
            <person name="Rangan U."/>
            <person name="Young S."/>
            <person name="Abouelleil A."/>
            <person name="Cao P."/>
            <person name="Chapman S.B."/>
            <person name="Griggs A."/>
            <person name="Priest M."/>
            <person name="Shea T."/>
            <person name="Wortman J."/>
            <person name="Nusbaum C."/>
            <person name="Birren B."/>
        </authorList>
    </citation>
    <scope>NUCLEOTIDE SEQUENCE [LARGE SCALE GENOMIC DNA]</scope>
    <source>
        <strain evidence="1 2">88EA1</strain>
    </source>
</reference>
<dbReference type="AlphaFoldDB" id="A0AB37IDV0"/>
<dbReference type="RefSeq" id="WP_113792635.1">
    <property type="nucleotide sequence ID" value="NZ_JBFCRC010000012.1"/>
</dbReference>
<evidence type="ECO:0000313" key="1">
    <source>
        <dbReference type="EMBL" id="RBT67497.1"/>
    </source>
</evidence>
<protein>
    <submittedName>
        <fullName evidence="1">Uncharacterized protein</fullName>
    </submittedName>
</protein>
<dbReference type="Proteomes" id="UP000253498">
    <property type="component" value="Unassembled WGS sequence"/>
</dbReference>
<proteinExistence type="predicted"/>
<evidence type="ECO:0000313" key="2">
    <source>
        <dbReference type="Proteomes" id="UP000253498"/>
    </source>
</evidence>
<gene>
    <name evidence="1" type="ORF">EB03_02264</name>
</gene>
<organism evidence="1 2">
    <name type="scientific">Enterococcus hirae</name>
    <dbReference type="NCBI Taxonomy" id="1354"/>
    <lineage>
        <taxon>Bacteria</taxon>
        <taxon>Bacillati</taxon>
        <taxon>Bacillota</taxon>
        <taxon>Bacilli</taxon>
        <taxon>Lactobacillales</taxon>
        <taxon>Enterococcaceae</taxon>
        <taxon>Enterococcus</taxon>
    </lineage>
</organism>
<comment type="caution">
    <text evidence="1">The sequence shown here is derived from an EMBL/GenBank/DDBJ whole genome shotgun (WGS) entry which is preliminary data.</text>
</comment>
<sequence length="61" mass="6922">MEESKKITAKEDKENFIGICLSFISDKEWTISNVEDAISEVKKYMMENATLKELASNTSSD</sequence>